<dbReference type="OrthoDB" id="10444015at2759"/>
<feature type="region of interest" description="Disordered" evidence="1">
    <location>
        <begin position="89"/>
        <end position="147"/>
    </location>
</feature>
<evidence type="ECO:0000256" key="1">
    <source>
        <dbReference type="SAM" id="MobiDB-lite"/>
    </source>
</evidence>
<evidence type="ECO:0000313" key="2">
    <source>
        <dbReference type="EMBL" id="OZC09035.1"/>
    </source>
</evidence>
<dbReference type="Proteomes" id="UP000242913">
    <property type="component" value="Unassembled WGS sequence"/>
</dbReference>
<name>A0A238BWC7_9BILA</name>
<evidence type="ECO:0000313" key="3">
    <source>
        <dbReference type="Proteomes" id="UP000242913"/>
    </source>
</evidence>
<dbReference type="AlphaFoldDB" id="A0A238BWC7"/>
<organism evidence="2 3">
    <name type="scientific">Onchocerca flexuosa</name>
    <dbReference type="NCBI Taxonomy" id="387005"/>
    <lineage>
        <taxon>Eukaryota</taxon>
        <taxon>Metazoa</taxon>
        <taxon>Ecdysozoa</taxon>
        <taxon>Nematoda</taxon>
        <taxon>Chromadorea</taxon>
        <taxon>Rhabditida</taxon>
        <taxon>Spirurina</taxon>
        <taxon>Spiruromorpha</taxon>
        <taxon>Filarioidea</taxon>
        <taxon>Onchocercidae</taxon>
        <taxon>Onchocerca</taxon>
    </lineage>
</organism>
<sequence>MSVDDNEMRNKQMKNMDIEAIAKTEAATKIIDLKTKKKGYDDIVISESRSRSISKQIAIKQKIDNNEMQKDEKSQQLAKKMEPGMLEVNEKDQLAAQPNINGQLRRIPPQQTEAPPVISPSVAAQQTSMSEKSKKQSRKRKGCCDLL</sequence>
<protein>
    <submittedName>
        <fullName evidence="2">Uncharacterized protein</fullName>
    </submittedName>
</protein>
<accession>A0A238BWC7</accession>
<proteinExistence type="predicted"/>
<dbReference type="EMBL" id="KZ269998">
    <property type="protein sequence ID" value="OZC09035.1"/>
    <property type="molecule type" value="Genomic_DNA"/>
</dbReference>
<reference evidence="2 3" key="1">
    <citation type="submission" date="2015-12" db="EMBL/GenBank/DDBJ databases">
        <title>Draft genome of the nematode, Onchocerca flexuosa.</title>
        <authorList>
            <person name="Mitreva M."/>
        </authorList>
    </citation>
    <scope>NUCLEOTIDE SEQUENCE [LARGE SCALE GENOMIC DNA]</scope>
    <source>
        <strain evidence="2">Red Deer</strain>
    </source>
</reference>
<gene>
    <name evidence="2" type="ORF">X798_03966</name>
</gene>
<keyword evidence="3" id="KW-1185">Reference proteome</keyword>